<evidence type="ECO:0000313" key="2">
    <source>
        <dbReference type="EMBL" id="GAG14996.1"/>
    </source>
</evidence>
<dbReference type="AlphaFoldDB" id="X0WQP4"/>
<organism evidence="2">
    <name type="scientific">marine sediment metagenome</name>
    <dbReference type="NCBI Taxonomy" id="412755"/>
    <lineage>
        <taxon>unclassified sequences</taxon>
        <taxon>metagenomes</taxon>
        <taxon>ecological metagenomes</taxon>
    </lineage>
</organism>
<accession>X0WQP4</accession>
<feature type="region of interest" description="Disordered" evidence="1">
    <location>
        <begin position="88"/>
        <end position="123"/>
    </location>
</feature>
<sequence>MRPQECRSWPYWDEFLANPGALRETARLCPGIELSELPLHSGFDSADDEGVFRLASILLSSLWLSGCFIADEIRKGDALIEQHSVGWREKKKSMQQAEEETAKAEAETQSQQAKNTGPGVKSKLSDWWHETVDEEPVKTDPNDKIVSCKIGGKLQFLRESDCQLRRGRAKELKAKARSSATAASKPRL</sequence>
<comment type="caution">
    <text evidence="2">The sequence shown here is derived from an EMBL/GenBank/DDBJ whole genome shotgun (WGS) entry which is preliminary data.</text>
</comment>
<dbReference type="EMBL" id="BARS01039035">
    <property type="protein sequence ID" value="GAG14996.1"/>
    <property type="molecule type" value="Genomic_DNA"/>
</dbReference>
<reference evidence="2" key="1">
    <citation type="journal article" date="2014" name="Front. Microbiol.">
        <title>High frequency of phylogenetically diverse reductive dehalogenase-homologous genes in deep subseafloor sedimentary metagenomes.</title>
        <authorList>
            <person name="Kawai M."/>
            <person name="Futagami T."/>
            <person name="Toyoda A."/>
            <person name="Takaki Y."/>
            <person name="Nishi S."/>
            <person name="Hori S."/>
            <person name="Arai W."/>
            <person name="Tsubouchi T."/>
            <person name="Morono Y."/>
            <person name="Uchiyama I."/>
            <person name="Ito T."/>
            <person name="Fujiyama A."/>
            <person name="Inagaki F."/>
            <person name="Takami H."/>
        </authorList>
    </citation>
    <scope>NUCLEOTIDE SEQUENCE</scope>
    <source>
        <strain evidence="2">Expedition CK06-06</strain>
    </source>
</reference>
<evidence type="ECO:0000256" key="1">
    <source>
        <dbReference type="SAM" id="MobiDB-lite"/>
    </source>
</evidence>
<gene>
    <name evidence="2" type="ORF">S01H1_59664</name>
</gene>
<name>X0WQP4_9ZZZZ</name>
<feature type="compositionally biased region" description="Low complexity" evidence="1">
    <location>
        <begin position="177"/>
        <end position="188"/>
    </location>
</feature>
<feature type="region of interest" description="Disordered" evidence="1">
    <location>
        <begin position="167"/>
        <end position="188"/>
    </location>
</feature>
<proteinExistence type="predicted"/>
<protein>
    <submittedName>
        <fullName evidence="2">Uncharacterized protein</fullName>
    </submittedName>
</protein>